<accession>A0ACC3YCD0</accession>
<reference evidence="1 2" key="1">
    <citation type="journal article" date="2020" name="Phytopathology">
        <title>Genome Sequence Resources of Colletotrichum truncatum, C. plurivorum, C. musicola, and C. sojae: Four Species Pathogenic to Soybean (Glycine max).</title>
        <authorList>
            <person name="Rogerio F."/>
            <person name="Boufleur T.R."/>
            <person name="Ciampi-Guillardi M."/>
            <person name="Sukno S.A."/>
            <person name="Thon M.R."/>
            <person name="Massola Junior N.S."/>
            <person name="Baroncelli R."/>
        </authorList>
    </citation>
    <scope>NUCLEOTIDE SEQUENCE [LARGE SCALE GENOMIC DNA]</scope>
    <source>
        <strain evidence="1 2">CMES1059</strain>
    </source>
</reference>
<evidence type="ECO:0000313" key="1">
    <source>
        <dbReference type="EMBL" id="KAL0929477.1"/>
    </source>
</evidence>
<gene>
    <name evidence="1" type="ORF">CTRU02_215643</name>
</gene>
<protein>
    <submittedName>
        <fullName evidence="1">Uncharacterized protein</fullName>
    </submittedName>
</protein>
<dbReference type="Proteomes" id="UP000805649">
    <property type="component" value="Unassembled WGS sequence"/>
</dbReference>
<dbReference type="EMBL" id="VUJX02000017">
    <property type="protein sequence ID" value="KAL0929477.1"/>
    <property type="molecule type" value="Genomic_DNA"/>
</dbReference>
<proteinExistence type="predicted"/>
<keyword evidence="2" id="KW-1185">Reference proteome</keyword>
<comment type="caution">
    <text evidence="1">The sequence shown here is derived from an EMBL/GenBank/DDBJ whole genome shotgun (WGS) entry which is preliminary data.</text>
</comment>
<evidence type="ECO:0000313" key="2">
    <source>
        <dbReference type="Proteomes" id="UP000805649"/>
    </source>
</evidence>
<organism evidence="1 2">
    <name type="scientific">Colletotrichum truncatum</name>
    <name type="common">Anthracnose fungus</name>
    <name type="synonym">Colletotrichum capsici</name>
    <dbReference type="NCBI Taxonomy" id="5467"/>
    <lineage>
        <taxon>Eukaryota</taxon>
        <taxon>Fungi</taxon>
        <taxon>Dikarya</taxon>
        <taxon>Ascomycota</taxon>
        <taxon>Pezizomycotina</taxon>
        <taxon>Sordariomycetes</taxon>
        <taxon>Hypocreomycetidae</taxon>
        <taxon>Glomerellales</taxon>
        <taxon>Glomerellaceae</taxon>
        <taxon>Colletotrichum</taxon>
        <taxon>Colletotrichum truncatum species complex</taxon>
    </lineage>
</organism>
<sequence>MVTMMILETRRFQFSLLQQHSSTVRQGKTFSQLQRQ</sequence>
<name>A0ACC3YCD0_COLTU</name>